<dbReference type="AlphaFoldDB" id="A0A1H0BFH0"/>
<dbReference type="STRING" id="198616.SAMN05216193_10350"/>
<feature type="domain" description="DUF58" evidence="1">
    <location>
        <begin position="55"/>
        <end position="261"/>
    </location>
</feature>
<sequence>MPIEADGLVYASLAQLMALEAHSRGLSFATRRPRASILAGRHASLLRGRGLNFEELRRYQPGDDLRHLDWRASLRYGKPFVRAFSEERDRPTQIIVDQRMDMFFGSRRAFKSTCAAELAALAAWIAYHGGDRVGGLVFGDRNIERIAPLRSRTRVEALLAAIVRQNNALEARAPQVEDAHQQLDKALLHCLSLGCHGQTIVIVSDFAGAATRTQQLLRQLAVHNDVIALQIYDPLALDLPRRGRPRVTQGELQLELAVERRRVHQPLSEFASGRVREVGELLRRSQVPLLLFETDQPALQQLRRELGKLAGIPR</sequence>
<organism evidence="2 3">
    <name type="scientific">Pseudomonas jinjuensis</name>
    <dbReference type="NCBI Taxonomy" id="198616"/>
    <lineage>
        <taxon>Bacteria</taxon>
        <taxon>Pseudomonadati</taxon>
        <taxon>Pseudomonadota</taxon>
        <taxon>Gammaproteobacteria</taxon>
        <taxon>Pseudomonadales</taxon>
        <taxon>Pseudomonadaceae</taxon>
        <taxon>Pseudomonas</taxon>
    </lineage>
</organism>
<dbReference type="EMBL" id="FNIJ01000003">
    <property type="protein sequence ID" value="SDN44361.1"/>
    <property type="molecule type" value="Genomic_DNA"/>
</dbReference>
<gene>
    <name evidence="2" type="ORF">SAMN05216193_10350</name>
</gene>
<evidence type="ECO:0000259" key="1">
    <source>
        <dbReference type="Pfam" id="PF01882"/>
    </source>
</evidence>
<reference evidence="3" key="1">
    <citation type="submission" date="2016-10" db="EMBL/GenBank/DDBJ databases">
        <authorList>
            <person name="Varghese N."/>
            <person name="Submissions S."/>
        </authorList>
    </citation>
    <scope>NUCLEOTIDE SEQUENCE [LARGE SCALE GENOMIC DNA]</scope>
    <source>
        <strain evidence="3">JCM 21621</strain>
    </source>
</reference>
<dbReference type="PANTHER" id="PTHR33608">
    <property type="entry name" value="BLL2464 PROTEIN"/>
    <property type="match status" value="1"/>
</dbReference>
<proteinExistence type="predicted"/>
<evidence type="ECO:0000313" key="2">
    <source>
        <dbReference type="EMBL" id="SDN44361.1"/>
    </source>
</evidence>
<keyword evidence="3" id="KW-1185">Reference proteome</keyword>
<dbReference type="Pfam" id="PF01882">
    <property type="entry name" value="DUF58"/>
    <property type="match status" value="1"/>
</dbReference>
<name>A0A1H0BFH0_9PSED</name>
<dbReference type="RefSeq" id="WP_084313882.1">
    <property type="nucleotide sequence ID" value="NZ_FNIJ01000003.1"/>
</dbReference>
<dbReference type="Proteomes" id="UP000242957">
    <property type="component" value="Unassembled WGS sequence"/>
</dbReference>
<protein>
    <recommendedName>
        <fullName evidence="1">DUF58 domain-containing protein</fullName>
    </recommendedName>
</protein>
<accession>A0A1H0BFH0</accession>
<dbReference type="InterPro" id="IPR002881">
    <property type="entry name" value="DUF58"/>
</dbReference>
<dbReference type="PANTHER" id="PTHR33608:SF12">
    <property type="entry name" value="DUF58 DOMAIN-CONTAINING PROTEIN"/>
    <property type="match status" value="1"/>
</dbReference>
<evidence type="ECO:0000313" key="3">
    <source>
        <dbReference type="Proteomes" id="UP000242957"/>
    </source>
</evidence>